<name>A0ABV4I797_9ACTN</name>
<gene>
    <name evidence="1" type="ORF">AB2L28_12840</name>
</gene>
<dbReference type="Proteomes" id="UP001566476">
    <property type="component" value="Unassembled WGS sequence"/>
</dbReference>
<protein>
    <submittedName>
        <fullName evidence="1">Uncharacterized protein</fullName>
    </submittedName>
</protein>
<reference evidence="1 2" key="1">
    <citation type="submission" date="2024-07" db="EMBL/GenBank/DDBJ databases">
        <authorList>
            <person name="Thanompreechachai J."/>
            <person name="Duangmal K."/>
        </authorList>
    </citation>
    <scope>NUCLEOTIDE SEQUENCE [LARGE SCALE GENOMIC DNA]</scope>
    <source>
        <strain evidence="1 2">TBRC 1896</strain>
    </source>
</reference>
<comment type="caution">
    <text evidence="1">The sequence shown here is derived from an EMBL/GenBank/DDBJ whole genome shotgun (WGS) entry which is preliminary data.</text>
</comment>
<sequence length="73" mass="7868">MTSWNMTVDGHDWLVEQQSGAPGIYHFAWLTGPNPDYGFSLGTSNGSAITEADMRRSIANFLADSNPATGYLG</sequence>
<evidence type="ECO:0000313" key="1">
    <source>
        <dbReference type="EMBL" id="MEZ0493121.1"/>
    </source>
</evidence>
<evidence type="ECO:0000313" key="2">
    <source>
        <dbReference type="Proteomes" id="UP001566476"/>
    </source>
</evidence>
<proteinExistence type="predicted"/>
<keyword evidence="2" id="KW-1185">Reference proteome</keyword>
<dbReference type="EMBL" id="JBGGTQ010000005">
    <property type="protein sequence ID" value="MEZ0493121.1"/>
    <property type="molecule type" value="Genomic_DNA"/>
</dbReference>
<organism evidence="1 2">
    <name type="scientific">Kineococcus mangrovi</name>
    <dbReference type="NCBI Taxonomy" id="1660183"/>
    <lineage>
        <taxon>Bacteria</taxon>
        <taxon>Bacillati</taxon>
        <taxon>Actinomycetota</taxon>
        <taxon>Actinomycetes</taxon>
        <taxon>Kineosporiales</taxon>
        <taxon>Kineosporiaceae</taxon>
        <taxon>Kineococcus</taxon>
    </lineage>
</organism>
<accession>A0ABV4I797</accession>
<dbReference type="RefSeq" id="WP_370719356.1">
    <property type="nucleotide sequence ID" value="NZ_JBGGTQ010000005.1"/>
</dbReference>